<name>A0A832VX93_9EURY</name>
<dbReference type="EMBL" id="DUIH01000011">
    <property type="protein sequence ID" value="HIH69543.1"/>
    <property type="molecule type" value="Genomic_DNA"/>
</dbReference>
<comment type="caution">
    <text evidence="1">The sequence shown here is derived from an EMBL/GenBank/DDBJ whole genome shotgun (WGS) entry which is preliminary data.</text>
</comment>
<dbReference type="AlphaFoldDB" id="A0A832VX93"/>
<organism evidence="1 2">
    <name type="scientific">Methermicoccus shengliensis</name>
    <dbReference type="NCBI Taxonomy" id="660064"/>
    <lineage>
        <taxon>Archaea</taxon>
        <taxon>Methanobacteriati</taxon>
        <taxon>Methanobacteriota</taxon>
        <taxon>Stenosarchaea group</taxon>
        <taxon>Methanomicrobia</taxon>
        <taxon>Methanosarcinales</taxon>
        <taxon>Methermicoccaceae</taxon>
        <taxon>Methermicoccus</taxon>
    </lineage>
</organism>
<protein>
    <submittedName>
        <fullName evidence="1">Uncharacterized protein</fullName>
    </submittedName>
</protein>
<dbReference type="RefSeq" id="WP_042687270.1">
    <property type="nucleotide sequence ID" value="NZ_DUIH01000011.1"/>
</dbReference>
<evidence type="ECO:0000313" key="2">
    <source>
        <dbReference type="Proteomes" id="UP000600363"/>
    </source>
</evidence>
<sequence length="96" mass="10552">MDIKMLRPCMEGEGYIAEARVELGVGFARLCQTLSLAEGVGNVRCSPRLEVARFSLMGVELMVYGSGMVNLRGVLDEQQAHEVLRALEALIAEARR</sequence>
<evidence type="ECO:0000313" key="1">
    <source>
        <dbReference type="EMBL" id="HIH69543.1"/>
    </source>
</evidence>
<proteinExistence type="predicted"/>
<accession>A0A832VX93</accession>
<dbReference type="Proteomes" id="UP000600363">
    <property type="component" value="Unassembled WGS sequence"/>
</dbReference>
<gene>
    <name evidence="1" type="ORF">HA299_02815</name>
</gene>
<reference evidence="1" key="1">
    <citation type="journal article" date="2020" name="bioRxiv">
        <title>A rank-normalized archaeal taxonomy based on genome phylogeny resolves widespread incomplete and uneven classifications.</title>
        <authorList>
            <person name="Rinke C."/>
            <person name="Chuvochina M."/>
            <person name="Mussig A.J."/>
            <person name="Chaumeil P.-A."/>
            <person name="Waite D.W."/>
            <person name="Whitman W.B."/>
            <person name="Parks D.H."/>
            <person name="Hugenholtz P."/>
        </authorList>
    </citation>
    <scope>NUCLEOTIDE SEQUENCE</scope>
    <source>
        <strain evidence="1">UBA12518</strain>
    </source>
</reference>